<evidence type="ECO:0000256" key="1">
    <source>
        <dbReference type="SAM" id="Phobius"/>
    </source>
</evidence>
<keyword evidence="3" id="KW-1185">Reference proteome</keyword>
<feature type="transmembrane region" description="Helical" evidence="1">
    <location>
        <begin position="77"/>
        <end position="102"/>
    </location>
</feature>
<accession>A0AAD9U2A2</accession>
<evidence type="ECO:0000313" key="2">
    <source>
        <dbReference type="EMBL" id="KAK2646161.1"/>
    </source>
</evidence>
<protein>
    <submittedName>
        <fullName evidence="2">Uncharacterized protein</fullName>
    </submittedName>
</protein>
<keyword evidence="1" id="KW-1133">Transmembrane helix</keyword>
<comment type="caution">
    <text evidence="2">The sequence shown here is derived from an EMBL/GenBank/DDBJ whole genome shotgun (WGS) entry which is preliminary data.</text>
</comment>
<sequence length="144" mass="16524">MRINGDGGATSCHVDTYRVFSHGIWVVQANSKCQSKKPIESVLYLTGASFTRKHGIEVKADQNQNPKSVSLKERKKGVGVFFVFFFCFVINLLDILVSYILFGWDVKEEEINRSVVDRGKKREEKYEGRYSTVNTSQIMYHSFI</sequence>
<evidence type="ECO:0000313" key="3">
    <source>
        <dbReference type="Proteomes" id="UP001280121"/>
    </source>
</evidence>
<organism evidence="2 3">
    <name type="scientific">Dipteronia dyeriana</name>
    <dbReference type="NCBI Taxonomy" id="168575"/>
    <lineage>
        <taxon>Eukaryota</taxon>
        <taxon>Viridiplantae</taxon>
        <taxon>Streptophyta</taxon>
        <taxon>Embryophyta</taxon>
        <taxon>Tracheophyta</taxon>
        <taxon>Spermatophyta</taxon>
        <taxon>Magnoliopsida</taxon>
        <taxon>eudicotyledons</taxon>
        <taxon>Gunneridae</taxon>
        <taxon>Pentapetalae</taxon>
        <taxon>rosids</taxon>
        <taxon>malvids</taxon>
        <taxon>Sapindales</taxon>
        <taxon>Sapindaceae</taxon>
        <taxon>Hippocastanoideae</taxon>
        <taxon>Acereae</taxon>
        <taxon>Dipteronia</taxon>
    </lineage>
</organism>
<gene>
    <name evidence="2" type="ORF">Ddye_021356</name>
</gene>
<reference evidence="2" key="1">
    <citation type="journal article" date="2023" name="Plant J.">
        <title>Genome sequences and population genomics provide insights into the demographic history, inbreeding, and mutation load of two 'living fossil' tree species of Dipteronia.</title>
        <authorList>
            <person name="Feng Y."/>
            <person name="Comes H.P."/>
            <person name="Chen J."/>
            <person name="Zhu S."/>
            <person name="Lu R."/>
            <person name="Zhang X."/>
            <person name="Li P."/>
            <person name="Qiu J."/>
            <person name="Olsen K.M."/>
            <person name="Qiu Y."/>
        </authorList>
    </citation>
    <scope>NUCLEOTIDE SEQUENCE</scope>
    <source>
        <strain evidence="2">KIB01</strain>
    </source>
</reference>
<name>A0AAD9U2A2_9ROSI</name>
<dbReference type="EMBL" id="JANJYI010000006">
    <property type="protein sequence ID" value="KAK2646161.1"/>
    <property type="molecule type" value="Genomic_DNA"/>
</dbReference>
<keyword evidence="1" id="KW-0472">Membrane</keyword>
<dbReference type="Proteomes" id="UP001280121">
    <property type="component" value="Unassembled WGS sequence"/>
</dbReference>
<keyword evidence="1" id="KW-0812">Transmembrane</keyword>
<dbReference type="AlphaFoldDB" id="A0AAD9U2A2"/>
<proteinExistence type="predicted"/>